<evidence type="ECO:0008006" key="2">
    <source>
        <dbReference type="Google" id="ProtNLM"/>
    </source>
</evidence>
<dbReference type="Gene3D" id="2.40.160.10">
    <property type="entry name" value="Porin"/>
    <property type="match status" value="1"/>
</dbReference>
<gene>
    <name evidence="1" type="ORF">SCFA_560020</name>
</gene>
<reference evidence="1" key="1">
    <citation type="submission" date="2019-03" db="EMBL/GenBank/DDBJ databases">
        <authorList>
            <person name="Hao L."/>
        </authorList>
    </citation>
    <scope>NUCLEOTIDE SEQUENCE</scope>
</reference>
<accession>A0A485M2D3</accession>
<sequence length="411" mass="46719">MRIYVFTPLLGALFVSMALSTPVHAVSCEFHGGLYSSWEYTDNYLGTAHNEQSETIYEIGPSADIICRAYPFALSLSGHVARSFHNRFEDDDETEVDLISALTASSRRDSLELGYAFVQTSRSDFFSDVSGETRIHTGTLSYNRIISPLTTLGLGYTHRLEDNSFPEQDIESDGASASLSHRISPRNTVSVAAGYDWYDYEVSEDAQVLRSTLSFEHALSPRTDVGVDLEYQHQYREEELPDSDIKAAYLFWGHALTPQTRVRLSGGYSWLSTEDMDRERAVVARADLSSTWQRDVFTLSLSREYTAEFTTDEYGTYDVRRAAASWERELLRSLSLLTTITYVERKPVTGIDLTPGIERQEEKDITGLVSLSWSPIRYLDITSSYEHFREVEEISDTVTENRYRIIVEVLY</sequence>
<name>A0A485M2D3_9ZZZZ</name>
<proteinExistence type="predicted"/>
<organism evidence="1">
    <name type="scientific">anaerobic digester metagenome</name>
    <dbReference type="NCBI Taxonomy" id="1263854"/>
    <lineage>
        <taxon>unclassified sequences</taxon>
        <taxon>metagenomes</taxon>
        <taxon>ecological metagenomes</taxon>
    </lineage>
</organism>
<dbReference type="AlphaFoldDB" id="A0A485M2D3"/>
<dbReference type="InterPro" id="IPR023614">
    <property type="entry name" value="Porin_dom_sf"/>
</dbReference>
<evidence type="ECO:0000313" key="1">
    <source>
        <dbReference type="EMBL" id="VFU16803.1"/>
    </source>
</evidence>
<dbReference type="EMBL" id="CAADRM010000121">
    <property type="protein sequence ID" value="VFU16803.1"/>
    <property type="molecule type" value="Genomic_DNA"/>
</dbReference>
<dbReference type="SUPFAM" id="SSF56935">
    <property type="entry name" value="Porins"/>
    <property type="match status" value="1"/>
</dbReference>
<protein>
    <recommendedName>
        <fullName evidence="2">Beta-barrel porin 2</fullName>
    </recommendedName>
</protein>